<feature type="domain" description="PAS" evidence="2">
    <location>
        <begin position="336"/>
        <end position="385"/>
    </location>
</feature>
<dbReference type="Pfam" id="PF13426">
    <property type="entry name" value="PAS_9"/>
    <property type="match status" value="2"/>
</dbReference>
<dbReference type="SUPFAM" id="SSF141868">
    <property type="entry name" value="EAL domain-like"/>
    <property type="match status" value="1"/>
</dbReference>
<dbReference type="InterPro" id="IPR035965">
    <property type="entry name" value="PAS-like_dom_sf"/>
</dbReference>
<dbReference type="CDD" id="cd01949">
    <property type="entry name" value="GGDEF"/>
    <property type="match status" value="1"/>
</dbReference>
<sequence length="904" mass="101605">MLVVGLGLVGGTWVASALDLFSAEWDVRIASMPMALNPPWGAIAALLLASALAFYLRRLRLNNADAKALTIREDLERHRRIEDWASKLFQALDQNPATIFITDAEGRFEYVNDSFSQTTGYVREKVLGQTMALLSPSDDASAPYAAMWAAARRGEVWKGEAQTRRSDGTLFWERVLFSPLKDRDGHITHFVAIKEDISELRSVMSRLQESEGRFRAATAAMVEGLVVIGADGRILFANPAAEAFLACPPGGLVDVRAAEVRIDRLREDGTLYAPEDYPLTRSLRDQCELRGLVFGLRDAQGDVRWLEFNSSLLRMEADGAPGLVATFTDITERRKTEAQLRLAFEAIRQSGEGILMTDARHIILSVNPAFEVKTGYAADEVLGKTPAFLASGRNDADFYREMQARIEETGAWQGEIWNQRKNGEAYPEWLNVSGVRDNDGPPGNYVYIYSDMTERVEAQQRIEMLAHHDPLTGLPNRVLLRDRVEQAMAQANRLQSRVALMFLDLDRFKTINDSLGHPVGDELLKEAVNRLKRCVRESDTISRQGGDEFMIVLNDVRDGDAVSRVAEQIQQQMREPVDIEGHRLSTSFSIGVSIFPDDGQDFDTLLKKADTAMYHAKEAGRNGHRFFTEQMNRRVVEHLTMETQLRRALENNEFVLHYQPQMDLGEGTIVGVEALIRWNSREHGLVSPARFIPVAEESGLIVPIGAWVLREACRQAREWQVAGIDPFVMAVNLSAVQFRHHDLINSVINALVLSDLDSQWLELELTESILIQDAEATLEAIRRLKSLGIKLSVDDFGTGYSSLTYLKRFSVDKLKIDQSFVRDLARDPEDAAIVRAIIQMAHSLRLRTIAEGVETEELASLLRVFHCDEIQGYWLARPMPAREMEDFLRSHQTRSVAGRQGVLL</sequence>
<dbReference type="InterPro" id="IPR013656">
    <property type="entry name" value="PAS_4"/>
</dbReference>
<dbReference type="InterPro" id="IPR000700">
    <property type="entry name" value="PAS-assoc_C"/>
</dbReference>
<dbReference type="SMART" id="SM00086">
    <property type="entry name" value="PAC"/>
    <property type="match status" value="3"/>
</dbReference>
<dbReference type="InterPro" id="IPR001633">
    <property type="entry name" value="EAL_dom"/>
</dbReference>
<dbReference type="PROSITE" id="PS50113">
    <property type="entry name" value="PAC"/>
    <property type="match status" value="3"/>
</dbReference>
<dbReference type="Proteomes" id="UP000198607">
    <property type="component" value="Unassembled WGS sequence"/>
</dbReference>
<feature type="domain" description="PAC" evidence="3">
    <location>
        <begin position="290"/>
        <end position="342"/>
    </location>
</feature>
<evidence type="ECO:0000256" key="1">
    <source>
        <dbReference type="ARBA" id="ARBA00051114"/>
    </source>
</evidence>
<dbReference type="Pfam" id="PF00990">
    <property type="entry name" value="GGDEF"/>
    <property type="match status" value="1"/>
</dbReference>
<dbReference type="RefSeq" id="WP_091932583.1">
    <property type="nucleotide sequence ID" value="NZ_FNCY01000001.1"/>
</dbReference>
<accession>A0A1G7W648</accession>
<dbReference type="OrthoDB" id="9813903at2"/>
<keyword evidence="7" id="KW-1185">Reference proteome</keyword>
<evidence type="ECO:0000259" key="3">
    <source>
        <dbReference type="PROSITE" id="PS50113"/>
    </source>
</evidence>
<feature type="domain" description="PAC" evidence="3">
    <location>
        <begin position="412"/>
        <end position="464"/>
    </location>
</feature>
<evidence type="ECO:0000259" key="4">
    <source>
        <dbReference type="PROSITE" id="PS50883"/>
    </source>
</evidence>
<dbReference type="InterPro" id="IPR029787">
    <property type="entry name" value="Nucleotide_cyclase"/>
</dbReference>
<dbReference type="AlphaFoldDB" id="A0A1G7W648"/>
<dbReference type="STRING" id="83767.SAMN05660652_00416"/>
<dbReference type="InterPro" id="IPR043128">
    <property type="entry name" value="Rev_trsase/Diguanyl_cyclase"/>
</dbReference>
<dbReference type="Gene3D" id="3.30.450.20">
    <property type="entry name" value="PAS domain"/>
    <property type="match status" value="3"/>
</dbReference>
<dbReference type="InterPro" id="IPR001610">
    <property type="entry name" value="PAC"/>
</dbReference>
<dbReference type="PROSITE" id="PS50887">
    <property type="entry name" value="GGDEF"/>
    <property type="match status" value="1"/>
</dbReference>
<dbReference type="InterPro" id="IPR000160">
    <property type="entry name" value="GGDEF_dom"/>
</dbReference>
<dbReference type="SUPFAM" id="SSF55785">
    <property type="entry name" value="PYP-like sensor domain (PAS domain)"/>
    <property type="match status" value="3"/>
</dbReference>
<dbReference type="SMART" id="SM00267">
    <property type="entry name" value="GGDEF"/>
    <property type="match status" value="1"/>
</dbReference>
<dbReference type="InterPro" id="IPR052155">
    <property type="entry name" value="Biofilm_reg_signaling"/>
</dbReference>
<protein>
    <submittedName>
        <fullName evidence="6">PAS domain S-box-containing protein/diguanylate cyclase (GGDEF) domain-containing protein</fullName>
    </submittedName>
</protein>
<dbReference type="GO" id="GO:0071111">
    <property type="term" value="F:cyclic-guanylate-specific phosphodiesterase activity"/>
    <property type="evidence" value="ECO:0007669"/>
    <property type="project" value="UniProtKB-EC"/>
</dbReference>
<dbReference type="InterPro" id="IPR035919">
    <property type="entry name" value="EAL_sf"/>
</dbReference>
<gene>
    <name evidence="6" type="ORF">SAMN05660652_00416</name>
</gene>
<reference evidence="6 7" key="1">
    <citation type="submission" date="2016-10" db="EMBL/GenBank/DDBJ databases">
        <authorList>
            <person name="de Groot N.N."/>
        </authorList>
    </citation>
    <scope>NUCLEOTIDE SEQUENCE [LARGE SCALE GENOMIC DNA]</scope>
    <source>
        <strain evidence="6 7">DSM 5885</strain>
    </source>
</reference>
<dbReference type="PANTHER" id="PTHR44757:SF2">
    <property type="entry name" value="BIOFILM ARCHITECTURE MAINTENANCE PROTEIN MBAA"/>
    <property type="match status" value="1"/>
</dbReference>
<dbReference type="PIRSF" id="PIRSF005925">
    <property type="entry name" value="Dos"/>
    <property type="match status" value="1"/>
</dbReference>
<dbReference type="Pfam" id="PF08448">
    <property type="entry name" value="PAS_4"/>
    <property type="match status" value="1"/>
</dbReference>
<dbReference type="FunFam" id="3.30.70.270:FF:000001">
    <property type="entry name" value="Diguanylate cyclase domain protein"/>
    <property type="match status" value="1"/>
</dbReference>
<dbReference type="Gene3D" id="3.20.20.450">
    <property type="entry name" value="EAL domain"/>
    <property type="match status" value="1"/>
</dbReference>
<feature type="domain" description="GGDEF" evidence="5">
    <location>
        <begin position="496"/>
        <end position="629"/>
    </location>
</feature>
<dbReference type="SMART" id="SM00052">
    <property type="entry name" value="EAL"/>
    <property type="match status" value="1"/>
</dbReference>
<proteinExistence type="predicted"/>
<organism evidence="6 7">
    <name type="scientific">Propionivibrio dicarboxylicus</name>
    <dbReference type="NCBI Taxonomy" id="83767"/>
    <lineage>
        <taxon>Bacteria</taxon>
        <taxon>Pseudomonadati</taxon>
        <taxon>Pseudomonadota</taxon>
        <taxon>Betaproteobacteria</taxon>
        <taxon>Rhodocyclales</taxon>
        <taxon>Rhodocyclaceae</taxon>
        <taxon>Propionivibrio</taxon>
    </lineage>
</organism>
<dbReference type="FunFam" id="3.20.20.450:FF:000001">
    <property type="entry name" value="Cyclic di-GMP phosphodiesterase yahA"/>
    <property type="match status" value="1"/>
</dbReference>
<dbReference type="SUPFAM" id="SSF55073">
    <property type="entry name" value="Nucleotide cyclase"/>
    <property type="match status" value="1"/>
</dbReference>
<evidence type="ECO:0000259" key="2">
    <source>
        <dbReference type="PROSITE" id="PS50112"/>
    </source>
</evidence>
<feature type="domain" description="EAL" evidence="4">
    <location>
        <begin position="638"/>
        <end position="892"/>
    </location>
</feature>
<name>A0A1G7W648_9RHOO</name>
<comment type="catalytic activity">
    <reaction evidence="1">
        <text>3',3'-c-di-GMP + H2O = 5'-phosphoguanylyl(3'-&gt;5')guanosine + H(+)</text>
        <dbReference type="Rhea" id="RHEA:24902"/>
        <dbReference type="ChEBI" id="CHEBI:15377"/>
        <dbReference type="ChEBI" id="CHEBI:15378"/>
        <dbReference type="ChEBI" id="CHEBI:58754"/>
        <dbReference type="ChEBI" id="CHEBI:58805"/>
        <dbReference type="EC" id="3.1.4.52"/>
    </reaction>
    <physiologicalReaction direction="left-to-right" evidence="1">
        <dbReference type="Rhea" id="RHEA:24903"/>
    </physiologicalReaction>
</comment>
<evidence type="ECO:0000259" key="5">
    <source>
        <dbReference type="PROSITE" id="PS50887"/>
    </source>
</evidence>
<dbReference type="Pfam" id="PF00563">
    <property type="entry name" value="EAL"/>
    <property type="match status" value="1"/>
</dbReference>
<dbReference type="InterPro" id="IPR012226">
    <property type="entry name" value="Diguanyl_cyclase/Pdiesterase"/>
</dbReference>
<dbReference type="PANTHER" id="PTHR44757">
    <property type="entry name" value="DIGUANYLATE CYCLASE DGCP"/>
    <property type="match status" value="1"/>
</dbReference>
<dbReference type="PROSITE" id="PS50883">
    <property type="entry name" value="EAL"/>
    <property type="match status" value="1"/>
</dbReference>
<feature type="domain" description="PAC" evidence="3">
    <location>
        <begin position="157"/>
        <end position="209"/>
    </location>
</feature>
<evidence type="ECO:0000313" key="6">
    <source>
        <dbReference type="EMBL" id="SDG67249.1"/>
    </source>
</evidence>
<dbReference type="EMBL" id="FNCY01000001">
    <property type="protein sequence ID" value="SDG67249.1"/>
    <property type="molecule type" value="Genomic_DNA"/>
</dbReference>
<dbReference type="NCBIfam" id="TIGR00254">
    <property type="entry name" value="GGDEF"/>
    <property type="match status" value="1"/>
</dbReference>
<dbReference type="CDD" id="cd00130">
    <property type="entry name" value="PAS"/>
    <property type="match status" value="3"/>
</dbReference>
<evidence type="ECO:0000313" key="7">
    <source>
        <dbReference type="Proteomes" id="UP000198607"/>
    </source>
</evidence>
<dbReference type="PROSITE" id="PS50112">
    <property type="entry name" value="PAS"/>
    <property type="match status" value="2"/>
</dbReference>
<dbReference type="SMART" id="SM00091">
    <property type="entry name" value="PAS"/>
    <property type="match status" value="3"/>
</dbReference>
<dbReference type="CDD" id="cd01948">
    <property type="entry name" value="EAL"/>
    <property type="match status" value="1"/>
</dbReference>
<dbReference type="NCBIfam" id="TIGR00229">
    <property type="entry name" value="sensory_box"/>
    <property type="match status" value="3"/>
</dbReference>
<dbReference type="GO" id="GO:0071732">
    <property type="term" value="P:cellular response to nitric oxide"/>
    <property type="evidence" value="ECO:0007669"/>
    <property type="project" value="UniProtKB-ARBA"/>
</dbReference>
<feature type="domain" description="PAS" evidence="2">
    <location>
        <begin position="84"/>
        <end position="138"/>
    </location>
</feature>
<dbReference type="InterPro" id="IPR000014">
    <property type="entry name" value="PAS"/>
</dbReference>
<dbReference type="Gene3D" id="3.30.70.270">
    <property type="match status" value="1"/>
</dbReference>